<organism evidence="2 3">
    <name type="scientific">Staphylotrichum tortipilum</name>
    <dbReference type="NCBI Taxonomy" id="2831512"/>
    <lineage>
        <taxon>Eukaryota</taxon>
        <taxon>Fungi</taxon>
        <taxon>Dikarya</taxon>
        <taxon>Ascomycota</taxon>
        <taxon>Pezizomycotina</taxon>
        <taxon>Sordariomycetes</taxon>
        <taxon>Sordariomycetidae</taxon>
        <taxon>Sordariales</taxon>
        <taxon>Chaetomiaceae</taxon>
        <taxon>Staphylotrichum</taxon>
    </lineage>
</organism>
<feature type="region of interest" description="Disordered" evidence="1">
    <location>
        <begin position="693"/>
        <end position="721"/>
    </location>
</feature>
<feature type="region of interest" description="Disordered" evidence="1">
    <location>
        <begin position="433"/>
        <end position="458"/>
    </location>
</feature>
<reference evidence="2" key="2">
    <citation type="submission" date="2023-05" db="EMBL/GenBank/DDBJ databases">
        <authorList>
            <consortium name="Lawrence Berkeley National Laboratory"/>
            <person name="Steindorff A."/>
            <person name="Hensen N."/>
            <person name="Bonometti L."/>
            <person name="Westerberg I."/>
            <person name="Brannstrom I.O."/>
            <person name="Guillou S."/>
            <person name="Cros-Aarteil S."/>
            <person name="Calhoun S."/>
            <person name="Haridas S."/>
            <person name="Kuo A."/>
            <person name="Mondo S."/>
            <person name="Pangilinan J."/>
            <person name="Riley R."/>
            <person name="Labutti K."/>
            <person name="Andreopoulos B."/>
            <person name="Lipzen A."/>
            <person name="Chen C."/>
            <person name="Yanf M."/>
            <person name="Daum C."/>
            <person name="Ng V."/>
            <person name="Clum A."/>
            <person name="Ohm R."/>
            <person name="Martin F."/>
            <person name="Silar P."/>
            <person name="Natvig D."/>
            <person name="Lalanne C."/>
            <person name="Gautier V."/>
            <person name="Ament-Velasquez S.L."/>
            <person name="Kruys A."/>
            <person name="Hutchinson M.I."/>
            <person name="Powell A.J."/>
            <person name="Barry K."/>
            <person name="Miller A.N."/>
            <person name="Grigoriev I.V."/>
            <person name="Debuchy R."/>
            <person name="Gladieux P."/>
            <person name="Thoren M.H."/>
            <person name="Johannesson H."/>
        </authorList>
    </citation>
    <scope>NUCLEOTIDE SEQUENCE</scope>
    <source>
        <strain evidence="2">CBS 103.79</strain>
    </source>
</reference>
<dbReference type="AlphaFoldDB" id="A0AAN6MFK2"/>
<evidence type="ECO:0008006" key="4">
    <source>
        <dbReference type="Google" id="ProtNLM"/>
    </source>
</evidence>
<protein>
    <recommendedName>
        <fullName evidence="4">Gastric mucin-like protein</fullName>
    </recommendedName>
</protein>
<dbReference type="EMBL" id="MU855723">
    <property type="protein sequence ID" value="KAK3899935.1"/>
    <property type="molecule type" value="Genomic_DNA"/>
</dbReference>
<proteinExistence type="predicted"/>
<feature type="compositionally biased region" description="Low complexity" evidence="1">
    <location>
        <begin position="803"/>
        <end position="822"/>
    </location>
</feature>
<evidence type="ECO:0000313" key="3">
    <source>
        <dbReference type="Proteomes" id="UP001303889"/>
    </source>
</evidence>
<feature type="region of interest" description="Disordered" evidence="1">
    <location>
        <begin position="874"/>
        <end position="970"/>
    </location>
</feature>
<feature type="region of interest" description="Disordered" evidence="1">
    <location>
        <begin position="466"/>
        <end position="485"/>
    </location>
</feature>
<feature type="compositionally biased region" description="Basic and acidic residues" evidence="1">
    <location>
        <begin position="791"/>
        <end position="800"/>
    </location>
</feature>
<feature type="compositionally biased region" description="Polar residues" evidence="1">
    <location>
        <begin position="314"/>
        <end position="324"/>
    </location>
</feature>
<name>A0AAN6MFK2_9PEZI</name>
<gene>
    <name evidence="2" type="ORF">C8A05DRAFT_17697</name>
</gene>
<accession>A0AAN6MFK2</accession>
<feature type="region of interest" description="Disordered" evidence="1">
    <location>
        <begin position="216"/>
        <end position="366"/>
    </location>
</feature>
<reference evidence="2" key="1">
    <citation type="journal article" date="2023" name="Mol. Phylogenet. Evol.">
        <title>Genome-scale phylogeny and comparative genomics of the fungal order Sordariales.</title>
        <authorList>
            <person name="Hensen N."/>
            <person name="Bonometti L."/>
            <person name="Westerberg I."/>
            <person name="Brannstrom I.O."/>
            <person name="Guillou S."/>
            <person name="Cros-Aarteil S."/>
            <person name="Calhoun S."/>
            <person name="Haridas S."/>
            <person name="Kuo A."/>
            <person name="Mondo S."/>
            <person name="Pangilinan J."/>
            <person name="Riley R."/>
            <person name="LaButti K."/>
            <person name="Andreopoulos B."/>
            <person name="Lipzen A."/>
            <person name="Chen C."/>
            <person name="Yan M."/>
            <person name="Daum C."/>
            <person name="Ng V."/>
            <person name="Clum A."/>
            <person name="Steindorff A."/>
            <person name="Ohm R.A."/>
            <person name="Martin F."/>
            <person name="Silar P."/>
            <person name="Natvig D.O."/>
            <person name="Lalanne C."/>
            <person name="Gautier V."/>
            <person name="Ament-Velasquez S.L."/>
            <person name="Kruys A."/>
            <person name="Hutchinson M.I."/>
            <person name="Powell A.J."/>
            <person name="Barry K."/>
            <person name="Miller A.N."/>
            <person name="Grigoriev I.V."/>
            <person name="Debuchy R."/>
            <person name="Gladieux P."/>
            <person name="Hiltunen Thoren M."/>
            <person name="Johannesson H."/>
        </authorList>
    </citation>
    <scope>NUCLEOTIDE SEQUENCE</scope>
    <source>
        <strain evidence="2">CBS 103.79</strain>
    </source>
</reference>
<feature type="compositionally biased region" description="Low complexity" evidence="1">
    <location>
        <begin position="874"/>
        <end position="897"/>
    </location>
</feature>
<sequence>MAMRVSLPRDGHIVALEGPADLVSTQLRLLPASHQILVLPGLENYMAAPNPDAAAPLGVCEHIHEYHLAYQTRHAEALEFLRSSSQTGETRLVFLHGGAMSAHVACLSTIMEHETEGDIEEAHATLIRLASNGDETPTPEPVIEEQSPQQNYVWGGLGNADADVNPAGDTMGDRFIQAMRAADALDKETEFLQPATPDIDLTVRLVDIPSWSRKRLNPTAAAAASPETLRPFRPRSPRDLHESHPAETVPRVSPVDATEQAVSAAPRKPLLRIQIPSPPTPKPTPWAAASAGEQQTLSKFCYPQGPGHKRSRTADSCHSPTQLPETDEFAADQDSAEDAPLLPAEARDQHAPTDKLPATPDNDPVEEVLPVREDFVVYLTPETPCELQEFVFRRLSEGCAKTTPRLSVSAPPPPPLMQWRDSFRTAGETSQLILEDGPEADDEAEETRTEEGEGSGAATPWVCQDLVHGLPTPNHSPTSFQGPEAEVVPRDTRLYSIDVDEETAVCIQNFLRPFLATLFPLQARRFSAADGAEFPGESSLWKVLECDDQVTNANGEARLDLILAVGAESGVKKNRLAEIVGQLDQLGFKTSGLSRSGRLDIRYVFLIANAMQAFTAQPLTKQTQSNPFVNRALLAALIIPHLETYLSTHPDVRFLLIEYPSEHLPTVLALQTLIGTEMMKVVGIINSDAPPRSSLAVPEMERRPSEGFRSLSRRGSRKSGTFTGPCSFSKGNFLLASSATGFETAAFVAAIRESLISISDFYIPDRPLYRHPTPLLPPKKPYPALTVNTETPDKKSRQEQDQSTSTLIITPPSSPTETSAPPHAFRGTIPPRSSSFSLATFAGGRPTITNDTPPPTVGGSRIRWGEVNYAPSVSTTASSTTTSSTAATSTTASSTATDKITTTVLTAPGMRGHVKKGSDPLSPDAPPASYPSSSKSAASYPSKSSPSSASSHSHTHAHNPAQISSSAPAATTASWADDYLDLSDEDEHVPDADERRLMPMYLKRRRMAESGGGGKAMRWLGLV</sequence>
<feature type="region of interest" description="Disordered" evidence="1">
    <location>
        <begin position="773"/>
        <end position="862"/>
    </location>
</feature>
<feature type="compositionally biased region" description="Basic and acidic residues" evidence="1">
    <location>
        <begin position="236"/>
        <end position="245"/>
    </location>
</feature>
<feature type="compositionally biased region" description="Acidic residues" evidence="1">
    <location>
        <begin position="325"/>
        <end position="337"/>
    </location>
</feature>
<comment type="caution">
    <text evidence="2">The sequence shown here is derived from an EMBL/GenBank/DDBJ whole genome shotgun (WGS) entry which is preliminary data.</text>
</comment>
<dbReference type="Proteomes" id="UP001303889">
    <property type="component" value="Unassembled WGS sequence"/>
</dbReference>
<evidence type="ECO:0000313" key="2">
    <source>
        <dbReference type="EMBL" id="KAK3899935.1"/>
    </source>
</evidence>
<feature type="compositionally biased region" description="Acidic residues" evidence="1">
    <location>
        <begin position="436"/>
        <end position="445"/>
    </location>
</feature>
<evidence type="ECO:0000256" key="1">
    <source>
        <dbReference type="SAM" id="MobiDB-lite"/>
    </source>
</evidence>
<feature type="compositionally biased region" description="Low complexity" evidence="1">
    <location>
        <begin position="930"/>
        <end position="952"/>
    </location>
</feature>
<keyword evidence="3" id="KW-1185">Reference proteome</keyword>